<reference evidence="1" key="1">
    <citation type="submission" date="2014-12" db="EMBL/GenBank/DDBJ databases">
        <title>Insight into the proteome of Arion vulgaris.</title>
        <authorList>
            <person name="Aradska J."/>
            <person name="Bulat T."/>
            <person name="Smidak R."/>
            <person name="Sarate P."/>
            <person name="Gangsoo J."/>
            <person name="Sialana F."/>
            <person name="Bilban M."/>
            <person name="Lubec G."/>
        </authorList>
    </citation>
    <scope>NUCLEOTIDE SEQUENCE</scope>
    <source>
        <tissue evidence="1">Skin</tissue>
    </source>
</reference>
<accession>A0A0B6YS08</accession>
<protein>
    <submittedName>
        <fullName evidence="1">Uncharacterized protein</fullName>
    </submittedName>
</protein>
<dbReference type="EMBL" id="HACG01012184">
    <property type="protein sequence ID" value="CEK59049.1"/>
    <property type="molecule type" value="Transcribed_RNA"/>
</dbReference>
<proteinExistence type="predicted"/>
<gene>
    <name evidence="1" type="primary">ORF35027</name>
</gene>
<organism evidence="1">
    <name type="scientific">Arion vulgaris</name>
    <dbReference type="NCBI Taxonomy" id="1028688"/>
    <lineage>
        <taxon>Eukaryota</taxon>
        <taxon>Metazoa</taxon>
        <taxon>Spiralia</taxon>
        <taxon>Lophotrochozoa</taxon>
        <taxon>Mollusca</taxon>
        <taxon>Gastropoda</taxon>
        <taxon>Heterobranchia</taxon>
        <taxon>Euthyneura</taxon>
        <taxon>Panpulmonata</taxon>
        <taxon>Eupulmonata</taxon>
        <taxon>Stylommatophora</taxon>
        <taxon>Helicina</taxon>
        <taxon>Arionoidea</taxon>
        <taxon>Arionidae</taxon>
        <taxon>Arion</taxon>
    </lineage>
</organism>
<dbReference type="AlphaFoldDB" id="A0A0B6YS08"/>
<feature type="non-terminal residue" evidence="1">
    <location>
        <position position="1"/>
    </location>
</feature>
<sequence>SSLTHRPVSLPLLQVSTPLSPQLPWKSEVNMGSPYLAPLVKQSSIQVSPLLNIFHDPVDGRDTFLDNYSHTPRSPM</sequence>
<feature type="non-terminal residue" evidence="1">
    <location>
        <position position="76"/>
    </location>
</feature>
<evidence type="ECO:0000313" key="1">
    <source>
        <dbReference type="EMBL" id="CEK59049.1"/>
    </source>
</evidence>
<name>A0A0B6YS08_9EUPU</name>